<evidence type="ECO:0000313" key="3">
    <source>
        <dbReference type="Proteomes" id="UP001604336"/>
    </source>
</evidence>
<dbReference type="AlphaFoldDB" id="A0ABD1Q7C1"/>
<dbReference type="Proteomes" id="UP001604336">
    <property type="component" value="Unassembled WGS sequence"/>
</dbReference>
<feature type="compositionally biased region" description="Acidic residues" evidence="1">
    <location>
        <begin position="194"/>
        <end position="204"/>
    </location>
</feature>
<protein>
    <submittedName>
        <fullName evidence="2">Uncharacterized protein</fullName>
    </submittedName>
</protein>
<proteinExistence type="predicted"/>
<feature type="region of interest" description="Disordered" evidence="1">
    <location>
        <begin position="178"/>
        <end position="223"/>
    </location>
</feature>
<gene>
    <name evidence="2" type="ORF">Adt_40235</name>
</gene>
<sequence length="287" mass="32769">MPRMKMATKCRRMERLLSPSFDEVALPQEHKIDKCPIPVGKNVDLASFTFDVISFHIEDYFVAMGWVSLITLDEKVYPNIMKEFYKDLVFSPGSGHYLHVERKLDFPCIMLHHMNVVHRGHRPMALPYGMILTQIFQHCQVSFRNEVVISTKSTDIINIRTIERMKIVKENGQWVAKSKEFDDESGPSTLPFEGGEEMDEDEDEPPPRPRSHRPSSSTSSFTKNHFNLLNGRIDLLTSSVESLHHTAEDLRNTVETLQASMDGMTSLLQALHSRLDAIIPPPPPPET</sequence>
<comment type="caution">
    <text evidence="2">The sequence shown here is derived from an EMBL/GenBank/DDBJ whole genome shotgun (WGS) entry which is preliminary data.</text>
</comment>
<name>A0ABD1Q7C1_9LAMI</name>
<keyword evidence="3" id="KW-1185">Reference proteome</keyword>
<reference evidence="3" key="1">
    <citation type="submission" date="2024-07" db="EMBL/GenBank/DDBJ databases">
        <title>Two chromosome-level genome assemblies of Korean endemic species Abeliophyllum distichum and Forsythia ovata (Oleaceae).</title>
        <authorList>
            <person name="Jang H."/>
        </authorList>
    </citation>
    <scope>NUCLEOTIDE SEQUENCE [LARGE SCALE GENOMIC DNA]</scope>
</reference>
<accession>A0ABD1Q7C1</accession>
<organism evidence="2 3">
    <name type="scientific">Abeliophyllum distichum</name>
    <dbReference type="NCBI Taxonomy" id="126358"/>
    <lineage>
        <taxon>Eukaryota</taxon>
        <taxon>Viridiplantae</taxon>
        <taxon>Streptophyta</taxon>
        <taxon>Embryophyta</taxon>
        <taxon>Tracheophyta</taxon>
        <taxon>Spermatophyta</taxon>
        <taxon>Magnoliopsida</taxon>
        <taxon>eudicotyledons</taxon>
        <taxon>Gunneridae</taxon>
        <taxon>Pentapetalae</taxon>
        <taxon>asterids</taxon>
        <taxon>lamiids</taxon>
        <taxon>Lamiales</taxon>
        <taxon>Oleaceae</taxon>
        <taxon>Forsythieae</taxon>
        <taxon>Abeliophyllum</taxon>
    </lineage>
</organism>
<dbReference type="EMBL" id="JBFOLK010000012">
    <property type="protein sequence ID" value="KAL2472099.1"/>
    <property type="molecule type" value="Genomic_DNA"/>
</dbReference>
<evidence type="ECO:0000313" key="2">
    <source>
        <dbReference type="EMBL" id="KAL2472099.1"/>
    </source>
</evidence>
<evidence type="ECO:0000256" key="1">
    <source>
        <dbReference type="SAM" id="MobiDB-lite"/>
    </source>
</evidence>